<evidence type="ECO:0000313" key="1">
    <source>
        <dbReference type="EMBL" id="GAA3015074.1"/>
    </source>
</evidence>
<dbReference type="Proteomes" id="UP001501577">
    <property type="component" value="Unassembled WGS sequence"/>
</dbReference>
<dbReference type="Gene3D" id="3.40.30.10">
    <property type="entry name" value="Glutaredoxin"/>
    <property type="match status" value="1"/>
</dbReference>
<dbReference type="Pfam" id="PF06953">
    <property type="entry name" value="ArsD"/>
    <property type="match status" value="1"/>
</dbReference>
<name>A0ABP6KKE7_9ENTE</name>
<evidence type="ECO:0008006" key="3">
    <source>
        <dbReference type="Google" id="ProtNLM"/>
    </source>
</evidence>
<dbReference type="InterPro" id="IPR010712">
    <property type="entry name" value="Arsenical-R_ArsD"/>
</dbReference>
<sequence length="127" mass="14569">MGLVMAQLVLSRGGDYRTMKIEYYLLKSENSDAFEAFSSLNQDNIFKEHYKRVKGEELITNLFILNSSIVPFLQNNVVLRELETKDITCLPIVMINDRLYLSGSIFTIEELSELLDIGITIQRKGDD</sequence>
<evidence type="ECO:0000313" key="2">
    <source>
        <dbReference type="Proteomes" id="UP001501577"/>
    </source>
</evidence>
<keyword evidence="2" id="KW-1185">Reference proteome</keyword>
<accession>A0ABP6KKE7</accession>
<reference evidence="2" key="1">
    <citation type="journal article" date="2019" name="Int. J. Syst. Evol. Microbiol.">
        <title>The Global Catalogue of Microorganisms (GCM) 10K type strain sequencing project: providing services to taxonomists for standard genome sequencing and annotation.</title>
        <authorList>
            <consortium name="The Broad Institute Genomics Platform"/>
            <consortium name="The Broad Institute Genome Sequencing Center for Infectious Disease"/>
            <person name="Wu L."/>
            <person name="Ma J."/>
        </authorList>
    </citation>
    <scope>NUCLEOTIDE SEQUENCE [LARGE SCALE GENOMIC DNA]</scope>
    <source>
        <strain evidence="2">JCM 8736</strain>
    </source>
</reference>
<proteinExistence type="predicted"/>
<gene>
    <name evidence="1" type="ORF">GCM10019998_09010</name>
</gene>
<comment type="caution">
    <text evidence="1">The sequence shown here is derived from an EMBL/GenBank/DDBJ whole genome shotgun (WGS) entry which is preliminary data.</text>
</comment>
<protein>
    <recommendedName>
        <fullName evidence="3">Arsenic metallochaperone ArsD family protein</fullName>
    </recommendedName>
</protein>
<organism evidence="1 2">
    <name type="scientific">Tetragenococcus solitarius</name>
    <dbReference type="NCBI Taxonomy" id="71453"/>
    <lineage>
        <taxon>Bacteria</taxon>
        <taxon>Bacillati</taxon>
        <taxon>Bacillota</taxon>
        <taxon>Bacilli</taxon>
        <taxon>Lactobacillales</taxon>
        <taxon>Enterococcaceae</taxon>
        <taxon>Tetragenococcus</taxon>
    </lineage>
</organism>
<dbReference type="EMBL" id="BAAAXQ010000026">
    <property type="protein sequence ID" value="GAA3015074.1"/>
    <property type="molecule type" value="Genomic_DNA"/>
</dbReference>